<dbReference type="Pfam" id="PF00691">
    <property type="entry name" value="OmpA"/>
    <property type="match status" value="1"/>
</dbReference>
<keyword evidence="6" id="KW-0732">Signal</keyword>
<dbReference type="RefSeq" id="WP_166257391.1">
    <property type="nucleotide sequence ID" value="NZ_JAAMOW010000006.1"/>
</dbReference>
<proteinExistence type="predicted"/>
<dbReference type="InterPro" id="IPR036737">
    <property type="entry name" value="OmpA-like_sf"/>
</dbReference>
<keyword evidence="3" id="KW-0998">Cell outer membrane</keyword>
<feature type="signal peptide" evidence="6">
    <location>
        <begin position="1"/>
        <end position="25"/>
    </location>
</feature>
<feature type="region of interest" description="Disordered" evidence="5">
    <location>
        <begin position="235"/>
        <end position="262"/>
    </location>
</feature>
<feature type="region of interest" description="Disordered" evidence="5">
    <location>
        <begin position="399"/>
        <end position="452"/>
    </location>
</feature>
<dbReference type="PROSITE" id="PS01068">
    <property type="entry name" value="OMPA_1"/>
    <property type="match status" value="1"/>
</dbReference>
<feature type="domain" description="OmpA-like" evidence="7">
    <location>
        <begin position="282"/>
        <end position="399"/>
    </location>
</feature>
<gene>
    <name evidence="8" type="ORF">G7Y85_12520</name>
</gene>
<dbReference type="Gene3D" id="3.30.1330.60">
    <property type="entry name" value="OmpA-like domain"/>
    <property type="match status" value="1"/>
</dbReference>
<dbReference type="InterPro" id="IPR050330">
    <property type="entry name" value="Bact_OuterMem_StrucFunc"/>
</dbReference>
<dbReference type="Proteomes" id="UP000472676">
    <property type="component" value="Unassembled WGS sequence"/>
</dbReference>
<feature type="chain" id="PRO_5026809099" evidence="6">
    <location>
        <begin position="26"/>
        <end position="452"/>
    </location>
</feature>
<feature type="compositionally biased region" description="Low complexity" evidence="5">
    <location>
        <begin position="399"/>
        <end position="423"/>
    </location>
</feature>
<accession>A0A6M2BUD7</accession>
<dbReference type="CDD" id="cd07185">
    <property type="entry name" value="OmpA_C-like"/>
    <property type="match status" value="1"/>
</dbReference>
<dbReference type="PROSITE" id="PS51123">
    <property type="entry name" value="OMPA_2"/>
    <property type="match status" value="1"/>
</dbReference>
<dbReference type="InterPro" id="IPR006665">
    <property type="entry name" value="OmpA-like"/>
</dbReference>
<evidence type="ECO:0000256" key="5">
    <source>
        <dbReference type="SAM" id="MobiDB-lite"/>
    </source>
</evidence>
<dbReference type="SUPFAM" id="SSF103088">
    <property type="entry name" value="OmpA-like"/>
    <property type="match status" value="1"/>
</dbReference>
<name>A0A6M2BUD7_9GAMM</name>
<reference evidence="8 9" key="1">
    <citation type="journal article" date="2014" name="Int. J. Syst. Evol. Microbiol.">
        <title>Solimonas terrae sp. nov., isolated from soil.</title>
        <authorList>
            <person name="Kim S.J."/>
            <person name="Moon J.Y."/>
            <person name="Weon H.Y."/>
            <person name="Ahn J.H."/>
            <person name="Chen W.M."/>
            <person name="Kwon S.W."/>
        </authorList>
    </citation>
    <scope>NUCLEOTIDE SEQUENCE [LARGE SCALE GENOMIC DNA]</scope>
    <source>
        <strain evidence="8 9">KIS83-12</strain>
    </source>
</reference>
<dbReference type="InterPro" id="IPR028974">
    <property type="entry name" value="TSP_type-3_rpt"/>
</dbReference>
<evidence type="ECO:0000313" key="8">
    <source>
        <dbReference type="EMBL" id="NGY05589.1"/>
    </source>
</evidence>
<protein>
    <submittedName>
        <fullName evidence="8">OmpA family protein</fullName>
    </submittedName>
</protein>
<dbReference type="InterPro" id="IPR006664">
    <property type="entry name" value="OMP_bac"/>
</dbReference>
<keyword evidence="9" id="KW-1185">Reference proteome</keyword>
<dbReference type="GO" id="GO:0009279">
    <property type="term" value="C:cell outer membrane"/>
    <property type="evidence" value="ECO:0007669"/>
    <property type="project" value="UniProtKB-SubCell"/>
</dbReference>
<evidence type="ECO:0000256" key="3">
    <source>
        <dbReference type="ARBA" id="ARBA00023237"/>
    </source>
</evidence>
<comment type="caution">
    <text evidence="8">The sequence shown here is derived from an EMBL/GenBank/DDBJ whole genome shotgun (WGS) entry which is preliminary data.</text>
</comment>
<evidence type="ECO:0000256" key="4">
    <source>
        <dbReference type="PROSITE-ProRule" id="PRU00473"/>
    </source>
</evidence>
<dbReference type="GO" id="GO:0005509">
    <property type="term" value="F:calcium ion binding"/>
    <property type="evidence" value="ECO:0007669"/>
    <property type="project" value="InterPro"/>
</dbReference>
<keyword evidence="2 4" id="KW-0472">Membrane</keyword>
<evidence type="ECO:0000256" key="6">
    <source>
        <dbReference type="SAM" id="SignalP"/>
    </source>
</evidence>
<dbReference type="PANTHER" id="PTHR30329">
    <property type="entry name" value="STATOR ELEMENT OF FLAGELLAR MOTOR COMPLEX"/>
    <property type="match status" value="1"/>
</dbReference>
<evidence type="ECO:0000256" key="2">
    <source>
        <dbReference type="ARBA" id="ARBA00023136"/>
    </source>
</evidence>
<dbReference type="PANTHER" id="PTHR30329:SF21">
    <property type="entry name" value="LIPOPROTEIN YIAD-RELATED"/>
    <property type="match status" value="1"/>
</dbReference>
<dbReference type="PRINTS" id="PR01021">
    <property type="entry name" value="OMPADOMAIN"/>
</dbReference>
<comment type="subcellular location">
    <subcellularLocation>
        <location evidence="1">Cell outer membrane</location>
    </subcellularLocation>
</comment>
<dbReference type="InterPro" id="IPR006690">
    <property type="entry name" value="OMPA-like_CS"/>
</dbReference>
<organism evidence="8 9">
    <name type="scientific">Solimonas terrae</name>
    <dbReference type="NCBI Taxonomy" id="1396819"/>
    <lineage>
        <taxon>Bacteria</taxon>
        <taxon>Pseudomonadati</taxon>
        <taxon>Pseudomonadota</taxon>
        <taxon>Gammaproteobacteria</taxon>
        <taxon>Nevskiales</taxon>
        <taxon>Nevskiaceae</taxon>
        <taxon>Solimonas</taxon>
    </lineage>
</organism>
<dbReference type="SUPFAM" id="SSF103647">
    <property type="entry name" value="TSP type-3 repeat"/>
    <property type="match status" value="1"/>
</dbReference>
<dbReference type="AlphaFoldDB" id="A0A6M2BUD7"/>
<dbReference type="EMBL" id="JAAMOW010000006">
    <property type="protein sequence ID" value="NGY05589.1"/>
    <property type="molecule type" value="Genomic_DNA"/>
</dbReference>
<evidence type="ECO:0000313" key="9">
    <source>
        <dbReference type="Proteomes" id="UP000472676"/>
    </source>
</evidence>
<evidence type="ECO:0000256" key="1">
    <source>
        <dbReference type="ARBA" id="ARBA00004442"/>
    </source>
</evidence>
<evidence type="ECO:0000259" key="7">
    <source>
        <dbReference type="PROSITE" id="PS51123"/>
    </source>
</evidence>
<sequence length="452" mass="46152">MRFLPVRFLLIALVCFAGGGVTVQAAADASQSDALDGWYAGPMASYVVADDHWHANNGPGAVLFAGYRAGMLAAEVQASLAVLGASTGNRSTVAGGIGANLLVLPFDFAPNFYAIGGVGMLHADDYARAVADPNGPLLPPGASVANDVFNAMYAQGGFGQLFGFNVAGHRFAIRAEVLARYSEHHRPDDFGAGNTLRFTDYVANLGVQIPLGAAAPEPAPVAPPPVVVPVASPVDSDGDGVADPQDQCPKTPATAQVDASGCPLPPPCKPPEAGQRVDLSGCGVGDSVLLRGVNFEDNSARLTVNAKMILDGVADALGKSPDLQVEIDGHTDSRGSDAYNQALSEQRADAVMQYLVERGVAGERMTTRGFGEIEPIADNHDEAGRELNRRVELKIVGSGASATAGTGPASDDAPASEPDAAMATLPVPPAPASDGKSVPGPKATAPGTSGQP</sequence>